<dbReference type="RefSeq" id="WP_342111732.1">
    <property type="nucleotide sequence ID" value="NZ_JBCAUN010000001.1"/>
</dbReference>
<organism evidence="6 7">
    <name type="scientific">Leifsonia stereocauli</name>
    <dbReference type="NCBI Taxonomy" id="3134136"/>
    <lineage>
        <taxon>Bacteria</taxon>
        <taxon>Bacillati</taxon>
        <taxon>Actinomycetota</taxon>
        <taxon>Actinomycetes</taxon>
        <taxon>Micrococcales</taxon>
        <taxon>Microbacteriaceae</taxon>
        <taxon>Leifsonia</taxon>
    </lineage>
</organism>
<sequence length="849" mass="89721">MSTTPIPAPLRLAEVPLLATGHARAHVEAVISARNPRRVLLTGPAGSGKSSLLRHLRRQLAAAGATISTTRSRSEIAGVPAEHVLVVDDAHLLDVGQLSALTERSSNPDAALVVAARPWPQSDAFRALAAELERSQPAVVLGSVGRADLRAYIERAGDVVTDACLDALLDATGGTAWLASESLAIHDTMDCAGEADHGALHEAMHDVIAHRLRTVAPDERRLVEVLCLGGDDGMPAERDDLVLSAYSEGLLLPGGRPVPIVRSAVRATLSIDRVIGLYEASVAGGKLPAAADVALDSLVDGVQDAHLGTLLLRHGDALRGVDPRRSRDLFHRAREAGADAATAAIGEAQAEWELGGVETASRLLDGVNIPAGHPDHDAAADTAAAIWAARGLTSMSDAVYRAFVPSSPTSRVRATVAAFAVADMEVLPSISVRAPGTTMPSTLAVSMDLLESGLRATLTTSANSSLGILIRAAEMYSASRTSAPIPELPAVIAALAALHLGEPDAALTVLDRALEEGHGGPWARDRLVLWRAWVALQLERPHEVEAALEAITPRAQTLSPRERLLYDALTLSIARRFHDANALAVAWRSARESLMRASFDLFSILPLGEFVVTAARVGEPERVEGHFMQALERLEQLGSPPLWGPHAHWVGIQQAILRGRPEDMKPHAHALVGAGLHSRLASTMAQAGRVWTSVLSGTVDVDAVEAAATALGTVGLAWDGARLAGHGAGHTGDRRVTARLLAAARRLHPHEDLRPPAVENDALAAPRPRTPSDLSPRELEVAALVVQGKTYSEIGAAIFISPRTAEHHIARIRRRLDATNRSDLIAKLRIVLDDAENVEGARGGPRATA</sequence>
<dbReference type="PROSITE" id="PS50043">
    <property type="entry name" value="HTH_LUXR_2"/>
    <property type="match status" value="1"/>
</dbReference>
<keyword evidence="2" id="KW-0238">DNA-binding</keyword>
<dbReference type="InterPro" id="IPR027417">
    <property type="entry name" value="P-loop_NTPase"/>
</dbReference>
<accession>A0ABU9W2X6</accession>
<proteinExistence type="predicted"/>
<dbReference type="CDD" id="cd06170">
    <property type="entry name" value="LuxR_C_like"/>
    <property type="match status" value="1"/>
</dbReference>
<dbReference type="InterPro" id="IPR016032">
    <property type="entry name" value="Sig_transdc_resp-reg_C-effctor"/>
</dbReference>
<evidence type="ECO:0000259" key="5">
    <source>
        <dbReference type="PROSITE" id="PS50043"/>
    </source>
</evidence>
<protein>
    <submittedName>
        <fullName evidence="6">LuxR family transcriptional regulator</fullName>
    </submittedName>
</protein>
<keyword evidence="1" id="KW-0805">Transcription regulation</keyword>
<reference evidence="6 7" key="1">
    <citation type="submission" date="2024-03" db="EMBL/GenBank/DDBJ databases">
        <title>YIM 134122 draft genome.</title>
        <authorList>
            <person name="Zuo S."/>
            <person name="Xiong L."/>
        </authorList>
    </citation>
    <scope>NUCLEOTIDE SEQUENCE [LARGE SCALE GENOMIC DNA]</scope>
    <source>
        <strain evidence="6 7">YIM 134122</strain>
    </source>
</reference>
<dbReference type="Gene3D" id="3.40.50.300">
    <property type="entry name" value="P-loop containing nucleotide triphosphate hydrolases"/>
    <property type="match status" value="1"/>
</dbReference>
<dbReference type="EMBL" id="JBCLVG010000001">
    <property type="protein sequence ID" value="MEN1945536.1"/>
    <property type="molecule type" value="Genomic_DNA"/>
</dbReference>
<evidence type="ECO:0000313" key="6">
    <source>
        <dbReference type="EMBL" id="MEN1945536.1"/>
    </source>
</evidence>
<evidence type="ECO:0000313" key="7">
    <source>
        <dbReference type="Proteomes" id="UP001425155"/>
    </source>
</evidence>
<gene>
    <name evidence="6" type="ORF">WJX64_03165</name>
</gene>
<dbReference type="PANTHER" id="PTHR44688">
    <property type="entry name" value="DNA-BINDING TRANSCRIPTIONAL ACTIVATOR DEVR_DOSR"/>
    <property type="match status" value="1"/>
</dbReference>
<dbReference type="Gene3D" id="1.10.10.10">
    <property type="entry name" value="Winged helix-like DNA-binding domain superfamily/Winged helix DNA-binding domain"/>
    <property type="match status" value="1"/>
</dbReference>
<dbReference type="Proteomes" id="UP001425155">
    <property type="component" value="Unassembled WGS sequence"/>
</dbReference>
<dbReference type="Pfam" id="PF00196">
    <property type="entry name" value="GerE"/>
    <property type="match status" value="1"/>
</dbReference>
<keyword evidence="7" id="KW-1185">Reference proteome</keyword>
<dbReference type="PRINTS" id="PR00038">
    <property type="entry name" value="HTHLUXR"/>
</dbReference>
<dbReference type="InterPro" id="IPR000792">
    <property type="entry name" value="Tscrpt_reg_LuxR_C"/>
</dbReference>
<feature type="region of interest" description="Disordered" evidence="4">
    <location>
        <begin position="750"/>
        <end position="774"/>
    </location>
</feature>
<evidence type="ECO:0000256" key="4">
    <source>
        <dbReference type="SAM" id="MobiDB-lite"/>
    </source>
</evidence>
<dbReference type="InterPro" id="IPR036388">
    <property type="entry name" value="WH-like_DNA-bd_sf"/>
</dbReference>
<evidence type="ECO:0000256" key="2">
    <source>
        <dbReference type="ARBA" id="ARBA00023125"/>
    </source>
</evidence>
<dbReference type="SUPFAM" id="SSF52540">
    <property type="entry name" value="P-loop containing nucleoside triphosphate hydrolases"/>
    <property type="match status" value="1"/>
</dbReference>
<dbReference type="SMART" id="SM00421">
    <property type="entry name" value="HTH_LUXR"/>
    <property type="match status" value="1"/>
</dbReference>
<keyword evidence="3" id="KW-0804">Transcription</keyword>
<dbReference type="SUPFAM" id="SSF46894">
    <property type="entry name" value="C-terminal effector domain of the bipartite response regulators"/>
    <property type="match status" value="1"/>
</dbReference>
<evidence type="ECO:0000256" key="3">
    <source>
        <dbReference type="ARBA" id="ARBA00023163"/>
    </source>
</evidence>
<dbReference type="PANTHER" id="PTHR44688:SF16">
    <property type="entry name" value="DNA-BINDING TRANSCRIPTIONAL ACTIVATOR DEVR_DOSR"/>
    <property type="match status" value="1"/>
</dbReference>
<comment type="caution">
    <text evidence="6">The sequence shown here is derived from an EMBL/GenBank/DDBJ whole genome shotgun (WGS) entry which is preliminary data.</text>
</comment>
<feature type="domain" description="HTH luxR-type" evidence="5">
    <location>
        <begin position="767"/>
        <end position="832"/>
    </location>
</feature>
<name>A0ABU9W2X6_9MICO</name>
<evidence type="ECO:0000256" key="1">
    <source>
        <dbReference type="ARBA" id="ARBA00023015"/>
    </source>
</evidence>